<accession>A0A2A2I340</accession>
<feature type="coiled-coil region" evidence="1">
    <location>
        <begin position="604"/>
        <end position="631"/>
    </location>
</feature>
<evidence type="ECO:0000313" key="3">
    <source>
        <dbReference type="EMBL" id="PAV25453.1"/>
    </source>
</evidence>
<dbReference type="Proteomes" id="UP000218332">
    <property type="component" value="Unassembled WGS sequence"/>
</dbReference>
<name>A0A2A2I340_9GAMM</name>
<dbReference type="Gene3D" id="3.40.50.300">
    <property type="entry name" value="P-loop containing nucleotide triphosphate hydrolases"/>
    <property type="match status" value="1"/>
</dbReference>
<evidence type="ECO:0000256" key="1">
    <source>
        <dbReference type="SAM" id="Coils"/>
    </source>
</evidence>
<sequence length="654" mass="76496">MQMNGSLSQQVEAYHDWKKELIRQIARYRLWLQDNDLFSEDVSDRIRHGLELLVEDELTLAFVGEFSRGKTELINALFFAGYGQRMLPSEAGRTTMCPTELFFDRNRNRNYLQLLPIDTRREEPSLQQLRREDAWWEHHELDTSSPDTMREVLSEVARVRSVSVREARELGFDEKMLESDPEHNDNVLIPAWRSARISIQHPLFERGLRILDTPGLNALGSEPELTISMLPAAHAVIFLLSADTGVTASDMTIWKEHIATEDSDHRAGRFAVLNKVDMLWDDLEGESHSQDAIRRVQRDTARHLNITPDDVVPVSAKQGLHGRVRDNQSLFDHSGLGNLEDLIVDRILQYKEDLITQSLINDLVGMLQNSQAAMQSRLSSMREELDACREHRVDREALKRLAERSQQDYDFYYRKLITLRSSRRLMQSQGDLLADMVSQERFDQHVSKIRHLMGSSWTTPGLSRAMDHFFERLENDFNNLLMEGRLAEKMVGSIYRRYNEDNRTRHLEPIPLRAGRHLIALRDLRRKADRFRRNPRNLLSGQNRLIQRFFNVMVTEARRLHERVRADVDRWPREALLPIMQYSLEQKKLLEHQIRRVRDMARNDQTLRSERERLTDRIAELEKQLDLADGMLRQIRRPPPTQMQQKVVNLSGIA</sequence>
<reference evidence="3 4" key="1">
    <citation type="submission" date="2017-07" db="EMBL/GenBank/DDBJ databases">
        <title>Tamlnaduibacter salinus (Mi-7) genome sequencing.</title>
        <authorList>
            <person name="Verma A."/>
            <person name="Krishnamurthi S."/>
        </authorList>
    </citation>
    <scope>NUCLEOTIDE SEQUENCE [LARGE SCALE GENOMIC DNA]</scope>
    <source>
        <strain evidence="3 4">Mi-7</strain>
    </source>
</reference>
<dbReference type="InterPro" id="IPR045063">
    <property type="entry name" value="Dynamin_N"/>
</dbReference>
<dbReference type="Pfam" id="PF00350">
    <property type="entry name" value="Dynamin_N"/>
    <property type="match status" value="1"/>
</dbReference>
<comment type="caution">
    <text evidence="3">The sequence shown here is derived from an EMBL/GenBank/DDBJ whole genome shotgun (WGS) entry which is preliminary data.</text>
</comment>
<proteinExistence type="predicted"/>
<organism evidence="3 4">
    <name type="scientific">Tamilnaduibacter salinus</name>
    <dbReference type="NCBI Taxonomy" id="1484056"/>
    <lineage>
        <taxon>Bacteria</taxon>
        <taxon>Pseudomonadati</taxon>
        <taxon>Pseudomonadota</taxon>
        <taxon>Gammaproteobacteria</taxon>
        <taxon>Pseudomonadales</taxon>
        <taxon>Marinobacteraceae</taxon>
        <taxon>Tamilnaduibacter</taxon>
    </lineage>
</organism>
<evidence type="ECO:0000313" key="4">
    <source>
        <dbReference type="Proteomes" id="UP000218332"/>
    </source>
</evidence>
<evidence type="ECO:0000259" key="2">
    <source>
        <dbReference type="Pfam" id="PF00350"/>
    </source>
</evidence>
<feature type="domain" description="Dynamin N-terminal" evidence="2">
    <location>
        <begin position="60"/>
        <end position="274"/>
    </location>
</feature>
<dbReference type="RefSeq" id="WP_095611524.1">
    <property type="nucleotide sequence ID" value="NZ_NMPM01000062.1"/>
</dbReference>
<keyword evidence="1" id="KW-0175">Coiled coil</keyword>
<protein>
    <submittedName>
        <fullName evidence="3">GTPase</fullName>
    </submittedName>
</protein>
<dbReference type="SUPFAM" id="SSF52540">
    <property type="entry name" value="P-loop containing nucleoside triphosphate hydrolases"/>
    <property type="match status" value="1"/>
</dbReference>
<keyword evidence="4" id="KW-1185">Reference proteome</keyword>
<dbReference type="AlphaFoldDB" id="A0A2A2I340"/>
<dbReference type="EMBL" id="NMPM01000062">
    <property type="protein sequence ID" value="PAV25453.1"/>
    <property type="molecule type" value="Genomic_DNA"/>
</dbReference>
<gene>
    <name evidence="3" type="ORF">CF392_11105</name>
</gene>
<dbReference type="InterPro" id="IPR051943">
    <property type="entry name" value="TRAFAC_Dynamin-like_GTPase"/>
</dbReference>
<dbReference type="PANTHER" id="PTHR43681:SF1">
    <property type="entry name" value="SARCALUMENIN"/>
    <property type="match status" value="1"/>
</dbReference>
<dbReference type="InterPro" id="IPR027417">
    <property type="entry name" value="P-loop_NTPase"/>
</dbReference>
<dbReference type="PANTHER" id="PTHR43681">
    <property type="entry name" value="TRANSMEMBRANE GTPASE FZO"/>
    <property type="match status" value="1"/>
</dbReference>